<evidence type="ECO:0000259" key="1">
    <source>
        <dbReference type="Pfam" id="PF12697"/>
    </source>
</evidence>
<proteinExistence type="predicted"/>
<comment type="caution">
    <text evidence="2">The sequence shown here is derived from an EMBL/GenBank/DDBJ whole genome shotgun (WGS) entry which is preliminary data.</text>
</comment>
<dbReference type="PANTHER" id="PTHR43798">
    <property type="entry name" value="MONOACYLGLYCEROL LIPASE"/>
    <property type="match status" value="1"/>
</dbReference>
<feature type="domain" description="AB hydrolase-1" evidence="1">
    <location>
        <begin position="14"/>
        <end position="252"/>
    </location>
</feature>
<dbReference type="AlphaFoldDB" id="A0A927MGH6"/>
<dbReference type="PRINTS" id="PR00111">
    <property type="entry name" value="ABHYDROLASE"/>
</dbReference>
<sequence>MSINYKIVGEGFPIVILHGWSLDHQVMLNCLEPVFEKQSVWKRIYIDLPGMGGSKPLETIQNSDDMLNVVLGFIDQIIPDEPFLVCGNSYGGYLARGIAHFRRNLARGMFLIAPMIVADYDERCLPDQQILKEDQALLSRLSPEDVAEFEPMAVIQGEREWKRFHEEILIPSRSADVKFMDHIRQNGYGFTFDVDAEFLPFEHPALIITGRQDNTVGFKDAWKLIDNYPRATFAALDMAGHNLQIEQSDVFEALMNNWLNRAESVSLMEQ</sequence>
<dbReference type="InterPro" id="IPR000073">
    <property type="entry name" value="AB_hydrolase_1"/>
</dbReference>
<accession>A0A927MGH6</accession>
<name>A0A927MGH6_9BACL</name>
<dbReference type="InterPro" id="IPR050266">
    <property type="entry name" value="AB_hydrolase_sf"/>
</dbReference>
<dbReference type="SUPFAM" id="SSF53474">
    <property type="entry name" value="alpha/beta-Hydrolases"/>
    <property type="match status" value="1"/>
</dbReference>
<dbReference type="RefSeq" id="WP_192597948.1">
    <property type="nucleotide sequence ID" value="NZ_JADBEL010000004.1"/>
</dbReference>
<dbReference type="InterPro" id="IPR029058">
    <property type="entry name" value="AB_hydrolase_fold"/>
</dbReference>
<dbReference type="EMBL" id="JADBEL010000004">
    <property type="protein sequence ID" value="MBE1554165.1"/>
    <property type="molecule type" value="Genomic_DNA"/>
</dbReference>
<evidence type="ECO:0000313" key="2">
    <source>
        <dbReference type="EMBL" id="MBE1554165.1"/>
    </source>
</evidence>
<evidence type="ECO:0000313" key="3">
    <source>
        <dbReference type="Proteomes" id="UP000658225"/>
    </source>
</evidence>
<gene>
    <name evidence="2" type="ORF">H4683_001240</name>
</gene>
<reference evidence="2" key="1">
    <citation type="submission" date="2020-10" db="EMBL/GenBank/DDBJ databases">
        <title>Genomic Encyclopedia of Type Strains, Phase IV (KMG-IV): sequencing the most valuable type-strain genomes for metagenomic binning, comparative biology and taxonomic classification.</title>
        <authorList>
            <person name="Goeker M."/>
        </authorList>
    </citation>
    <scope>NUCLEOTIDE SEQUENCE</scope>
    <source>
        <strain evidence="2">DSM 13886</strain>
    </source>
</reference>
<dbReference type="PANTHER" id="PTHR43798:SF6">
    <property type="entry name" value="HYDROLASE, PUTATIVE (AFU_ORTHOLOGUE AFUA_4G13070)-RELATED"/>
    <property type="match status" value="1"/>
</dbReference>
<dbReference type="Pfam" id="PF12697">
    <property type="entry name" value="Abhydrolase_6"/>
    <property type="match status" value="1"/>
</dbReference>
<dbReference type="Proteomes" id="UP000658225">
    <property type="component" value="Unassembled WGS sequence"/>
</dbReference>
<organism evidence="2 3">
    <name type="scientific">Sporosarcina limicola</name>
    <dbReference type="NCBI Taxonomy" id="34101"/>
    <lineage>
        <taxon>Bacteria</taxon>
        <taxon>Bacillati</taxon>
        <taxon>Bacillota</taxon>
        <taxon>Bacilli</taxon>
        <taxon>Bacillales</taxon>
        <taxon>Caryophanaceae</taxon>
        <taxon>Sporosarcina</taxon>
    </lineage>
</organism>
<dbReference type="Gene3D" id="3.40.50.1820">
    <property type="entry name" value="alpha/beta hydrolase"/>
    <property type="match status" value="1"/>
</dbReference>
<keyword evidence="3" id="KW-1185">Reference proteome</keyword>
<protein>
    <submittedName>
        <fullName evidence="2">Pimeloyl-ACP methyl ester carboxylesterase</fullName>
    </submittedName>
</protein>